<sequence>MKPIILLSSLFTMATAVPLAGLEKSYDYVIVGGGTAGCVLASRLTEDKDVRVLVLEAGGDKTTDPVILTPGLIAGIYGKEEYDWNFHSVPQPTLNNRIINQARGKMLGGSSGINFMMLVYPSKASIDAWAEVGNPNWDYEALKPYFKKFATVDVPSATTKDICSITYNNDTVAYGDGPVQVSFGEGYGPTNKGWFDTFESLDLLSRTDQRDGEALGAFQNANSIDPATKTRSFSAVAYLTAEVRARENLKILTNTHVNKVLFDTTGDEPVATGVEINVNGTISEVKANLEVILSAGALQSPQVLELSGVGSREILTKNNIPVVIENPAVGEGMQDHPIVCQSFEVNEGTPSGDILRDPALVQSLLEMYQADRSGPMGQLTISCAYTPLVNKTGVVSEECVNEIFEGHDFSDVARKAVRDIVANPNEATFQYILFPTQVSIPDRPESMASHIIPVEPENFLTVMTILNSPFSRGSVHIASNDPQAAPLWDPKFNDDELDMELLARGVQFVENLVAPDAALGKLLNQTGRRLPELRGDDLETAKEIVRQRQISVFHVSGSCAMRPREQGGVVDQRLKVYGAKGLRVVDASIFPVEPAGNLQSTVYAIAERAADLIKEDRKAGKV</sequence>
<dbReference type="Gene3D" id="3.30.560.10">
    <property type="entry name" value="Glucose Oxidase, domain 3"/>
    <property type="match status" value="1"/>
</dbReference>
<organism evidence="5 6">
    <name type="scientific">Sordaria brevicollis</name>
    <dbReference type="NCBI Taxonomy" id="83679"/>
    <lineage>
        <taxon>Eukaryota</taxon>
        <taxon>Fungi</taxon>
        <taxon>Dikarya</taxon>
        <taxon>Ascomycota</taxon>
        <taxon>Pezizomycotina</taxon>
        <taxon>Sordariomycetes</taxon>
        <taxon>Sordariomycetidae</taxon>
        <taxon>Sordariales</taxon>
        <taxon>Sordariaceae</taxon>
        <taxon>Sordaria</taxon>
    </lineage>
</organism>
<dbReference type="InterPro" id="IPR000172">
    <property type="entry name" value="GMC_OxRdtase_N"/>
</dbReference>
<protein>
    <recommendedName>
        <fullName evidence="4">Glucose-methanol-choline oxidoreductase N-terminal domain-containing protein</fullName>
    </recommendedName>
</protein>
<name>A0AAE0UF25_SORBR</name>
<feature type="binding site" evidence="2">
    <location>
        <position position="257"/>
    </location>
    <ligand>
        <name>FAD</name>
        <dbReference type="ChEBI" id="CHEBI:57692"/>
    </ligand>
</feature>
<dbReference type="Pfam" id="PF00732">
    <property type="entry name" value="GMC_oxred_N"/>
    <property type="match status" value="1"/>
</dbReference>
<dbReference type="InterPro" id="IPR012132">
    <property type="entry name" value="GMC_OxRdtase"/>
</dbReference>
<evidence type="ECO:0000259" key="4">
    <source>
        <dbReference type="PROSITE" id="PS00624"/>
    </source>
</evidence>
<evidence type="ECO:0000256" key="3">
    <source>
        <dbReference type="SAM" id="SignalP"/>
    </source>
</evidence>
<keyword evidence="2" id="KW-0285">Flavoprotein</keyword>
<dbReference type="SUPFAM" id="SSF51905">
    <property type="entry name" value="FAD/NAD(P)-binding domain"/>
    <property type="match status" value="1"/>
</dbReference>
<comment type="cofactor">
    <cofactor evidence="2">
        <name>FAD</name>
        <dbReference type="ChEBI" id="CHEBI:57692"/>
    </cofactor>
</comment>
<comment type="caution">
    <text evidence="5">The sequence shown here is derived from an EMBL/GenBank/DDBJ whole genome shotgun (WGS) entry which is preliminary data.</text>
</comment>
<dbReference type="Pfam" id="PF05199">
    <property type="entry name" value="GMC_oxred_C"/>
    <property type="match status" value="1"/>
</dbReference>
<dbReference type="InterPro" id="IPR036188">
    <property type="entry name" value="FAD/NAD-bd_sf"/>
</dbReference>
<dbReference type="Proteomes" id="UP001281003">
    <property type="component" value="Unassembled WGS sequence"/>
</dbReference>
<accession>A0AAE0UF25</accession>
<evidence type="ECO:0000313" key="5">
    <source>
        <dbReference type="EMBL" id="KAK3401708.1"/>
    </source>
</evidence>
<dbReference type="PANTHER" id="PTHR11552:SF210">
    <property type="entry name" value="GLUCOSE-METHANOL-CHOLINE OXIDOREDUCTASE N-TERMINAL DOMAIN-CONTAINING PROTEIN-RELATED"/>
    <property type="match status" value="1"/>
</dbReference>
<dbReference type="EMBL" id="JAUTDP010000002">
    <property type="protein sequence ID" value="KAK3401708.1"/>
    <property type="molecule type" value="Genomic_DNA"/>
</dbReference>
<dbReference type="Gene3D" id="3.50.50.60">
    <property type="entry name" value="FAD/NAD(P)-binding domain"/>
    <property type="match status" value="1"/>
</dbReference>
<dbReference type="InterPro" id="IPR007867">
    <property type="entry name" value="GMC_OxRtase_C"/>
</dbReference>
<evidence type="ECO:0000256" key="2">
    <source>
        <dbReference type="PIRSR" id="PIRSR000137-2"/>
    </source>
</evidence>
<gene>
    <name evidence="5" type="ORF">B0T20DRAFT_345148</name>
</gene>
<keyword evidence="3" id="KW-0732">Signal</keyword>
<dbReference type="PROSITE" id="PS00624">
    <property type="entry name" value="GMC_OXRED_2"/>
    <property type="match status" value="1"/>
</dbReference>
<reference evidence="5" key="2">
    <citation type="submission" date="2023-07" db="EMBL/GenBank/DDBJ databases">
        <authorList>
            <consortium name="Lawrence Berkeley National Laboratory"/>
            <person name="Haridas S."/>
            <person name="Hensen N."/>
            <person name="Bonometti L."/>
            <person name="Westerberg I."/>
            <person name="Brannstrom I.O."/>
            <person name="Guillou S."/>
            <person name="Cros-Aarteil S."/>
            <person name="Calhoun S."/>
            <person name="Kuo A."/>
            <person name="Mondo S."/>
            <person name="Pangilinan J."/>
            <person name="Riley R."/>
            <person name="LaButti K."/>
            <person name="Andreopoulos B."/>
            <person name="Lipzen A."/>
            <person name="Chen C."/>
            <person name="Yanf M."/>
            <person name="Daum C."/>
            <person name="Ng V."/>
            <person name="Clum A."/>
            <person name="Steindorff A."/>
            <person name="Ohm R."/>
            <person name="Martin F."/>
            <person name="Silar P."/>
            <person name="Natvig D."/>
            <person name="Lalanne C."/>
            <person name="Gautier V."/>
            <person name="Ament-velasquez S.L."/>
            <person name="Kruys A."/>
            <person name="Hutchinson M.I."/>
            <person name="Powell A.J."/>
            <person name="Barry K."/>
            <person name="Miller A.N."/>
            <person name="Grigoriev I.V."/>
            <person name="Debuchy R."/>
            <person name="Gladieux P."/>
            <person name="Thoren M.H."/>
            <person name="Johannesson H."/>
        </authorList>
    </citation>
    <scope>NUCLEOTIDE SEQUENCE</scope>
    <source>
        <strain evidence="5">FGSC 1904</strain>
    </source>
</reference>
<comment type="similarity">
    <text evidence="1">Belongs to the GMC oxidoreductase family.</text>
</comment>
<dbReference type="PIRSF" id="PIRSF000137">
    <property type="entry name" value="Alcohol_oxidase"/>
    <property type="match status" value="1"/>
</dbReference>
<feature type="signal peptide" evidence="3">
    <location>
        <begin position="1"/>
        <end position="16"/>
    </location>
</feature>
<dbReference type="AlphaFoldDB" id="A0AAE0UF25"/>
<keyword evidence="6" id="KW-1185">Reference proteome</keyword>
<dbReference type="PANTHER" id="PTHR11552">
    <property type="entry name" value="GLUCOSE-METHANOL-CHOLINE GMC OXIDOREDUCTASE"/>
    <property type="match status" value="1"/>
</dbReference>
<keyword evidence="2" id="KW-0274">FAD</keyword>
<dbReference type="GO" id="GO:0050660">
    <property type="term" value="F:flavin adenine dinucleotide binding"/>
    <property type="evidence" value="ECO:0007669"/>
    <property type="project" value="InterPro"/>
</dbReference>
<feature type="domain" description="Glucose-methanol-choline oxidoreductase N-terminal" evidence="4">
    <location>
        <begin position="296"/>
        <end position="310"/>
    </location>
</feature>
<reference evidence="5" key="1">
    <citation type="journal article" date="2023" name="Mol. Phylogenet. Evol.">
        <title>Genome-scale phylogeny and comparative genomics of the fungal order Sordariales.</title>
        <authorList>
            <person name="Hensen N."/>
            <person name="Bonometti L."/>
            <person name="Westerberg I."/>
            <person name="Brannstrom I.O."/>
            <person name="Guillou S."/>
            <person name="Cros-Aarteil S."/>
            <person name="Calhoun S."/>
            <person name="Haridas S."/>
            <person name="Kuo A."/>
            <person name="Mondo S."/>
            <person name="Pangilinan J."/>
            <person name="Riley R."/>
            <person name="LaButti K."/>
            <person name="Andreopoulos B."/>
            <person name="Lipzen A."/>
            <person name="Chen C."/>
            <person name="Yan M."/>
            <person name="Daum C."/>
            <person name="Ng V."/>
            <person name="Clum A."/>
            <person name="Steindorff A."/>
            <person name="Ohm R.A."/>
            <person name="Martin F."/>
            <person name="Silar P."/>
            <person name="Natvig D.O."/>
            <person name="Lalanne C."/>
            <person name="Gautier V."/>
            <person name="Ament-Velasquez S.L."/>
            <person name="Kruys A."/>
            <person name="Hutchinson M.I."/>
            <person name="Powell A.J."/>
            <person name="Barry K."/>
            <person name="Miller A.N."/>
            <person name="Grigoriev I.V."/>
            <person name="Debuchy R."/>
            <person name="Gladieux P."/>
            <person name="Hiltunen Thoren M."/>
            <person name="Johannesson H."/>
        </authorList>
    </citation>
    <scope>NUCLEOTIDE SEQUENCE</scope>
    <source>
        <strain evidence="5">FGSC 1904</strain>
    </source>
</reference>
<dbReference type="SUPFAM" id="SSF54373">
    <property type="entry name" value="FAD-linked reductases, C-terminal domain"/>
    <property type="match status" value="1"/>
</dbReference>
<evidence type="ECO:0000313" key="6">
    <source>
        <dbReference type="Proteomes" id="UP001281003"/>
    </source>
</evidence>
<proteinExistence type="inferred from homology"/>
<feature type="chain" id="PRO_5042045406" description="Glucose-methanol-choline oxidoreductase N-terminal domain-containing protein" evidence="3">
    <location>
        <begin position="17"/>
        <end position="622"/>
    </location>
</feature>
<dbReference type="GO" id="GO:0016614">
    <property type="term" value="F:oxidoreductase activity, acting on CH-OH group of donors"/>
    <property type="evidence" value="ECO:0007669"/>
    <property type="project" value="InterPro"/>
</dbReference>
<evidence type="ECO:0000256" key="1">
    <source>
        <dbReference type="ARBA" id="ARBA00010790"/>
    </source>
</evidence>